<organism evidence="1 2">
    <name type="scientific">Paraburkholderia fungorum</name>
    <dbReference type="NCBI Taxonomy" id="134537"/>
    <lineage>
        <taxon>Bacteria</taxon>
        <taxon>Pseudomonadati</taxon>
        <taxon>Pseudomonadota</taxon>
        <taxon>Betaproteobacteria</taxon>
        <taxon>Burkholderiales</taxon>
        <taxon>Burkholderiaceae</taxon>
        <taxon>Paraburkholderia</taxon>
    </lineage>
</organism>
<evidence type="ECO:0000313" key="2">
    <source>
        <dbReference type="Proteomes" id="UP000183487"/>
    </source>
</evidence>
<protein>
    <submittedName>
        <fullName evidence="1">Uncharacterized protein</fullName>
    </submittedName>
</protein>
<dbReference type="Proteomes" id="UP000183487">
    <property type="component" value="Unassembled WGS sequence"/>
</dbReference>
<name>A0A1H1JEM5_9BURK</name>
<dbReference type="EMBL" id="FNKP01000003">
    <property type="protein sequence ID" value="SDR48385.1"/>
    <property type="molecule type" value="Genomic_DNA"/>
</dbReference>
<reference evidence="2" key="1">
    <citation type="submission" date="2016-10" db="EMBL/GenBank/DDBJ databases">
        <authorList>
            <person name="Varghese N."/>
        </authorList>
    </citation>
    <scope>NUCLEOTIDE SEQUENCE [LARGE SCALE GENOMIC DNA]</scope>
    <source>
        <strain evidence="2">GAS106B</strain>
    </source>
</reference>
<dbReference type="RefSeq" id="WP_171910351.1">
    <property type="nucleotide sequence ID" value="NZ_FNKP01000003.1"/>
</dbReference>
<gene>
    <name evidence="1" type="ORF">SAMN05443245_6194</name>
</gene>
<accession>A0A1H1JEM5</accession>
<evidence type="ECO:0000313" key="1">
    <source>
        <dbReference type="EMBL" id="SDR48385.1"/>
    </source>
</evidence>
<dbReference type="AlphaFoldDB" id="A0A1H1JEM5"/>
<proteinExistence type="predicted"/>
<keyword evidence="2" id="KW-1185">Reference proteome</keyword>
<sequence>MKLDECRVLTTLFWGRVLSKNEQVIESVKKSDVVADTNMRATTSAIWC</sequence>